<dbReference type="AlphaFoldDB" id="A0AAD7NHC0"/>
<evidence type="ECO:0000313" key="2">
    <source>
        <dbReference type="EMBL" id="KAJ7760360.1"/>
    </source>
</evidence>
<sequence>MHAPDANGATEIQPPITVAANLGRVEEDEEDEEDDDEEPFLKYERIGGILPELLKKDSASALCVSRSLLALGTHGGVIHMLPCRQSNTVHMASITDVAMNETGEYVAV</sequence>
<proteinExistence type="predicted"/>
<keyword evidence="3" id="KW-1185">Reference proteome</keyword>
<gene>
    <name evidence="2" type="ORF">B0H16DRAFT_1532069</name>
</gene>
<dbReference type="Proteomes" id="UP001215598">
    <property type="component" value="Unassembled WGS sequence"/>
</dbReference>
<dbReference type="InterPro" id="IPR045111">
    <property type="entry name" value="Vps41/Vps8"/>
</dbReference>
<dbReference type="GO" id="GO:0006623">
    <property type="term" value="P:protein targeting to vacuole"/>
    <property type="evidence" value="ECO:0007669"/>
    <property type="project" value="InterPro"/>
</dbReference>
<reference evidence="2" key="1">
    <citation type="submission" date="2023-03" db="EMBL/GenBank/DDBJ databases">
        <title>Massive genome expansion in bonnet fungi (Mycena s.s.) driven by repeated elements and novel gene families across ecological guilds.</title>
        <authorList>
            <consortium name="Lawrence Berkeley National Laboratory"/>
            <person name="Harder C.B."/>
            <person name="Miyauchi S."/>
            <person name="Viragh M."/>
            <person name="Kuo A."/>
            <person name="Thoen E."/>
            <person name="Andreopoulos B."/>
            <person name="Lu D."/>
            <person name="Skrede I."/>
            <person name="Drula E."/>
            <person name="Henrissat B."/>
            <person name="Morin E."/>
            <person name="Kohler A."/>
            <person name="Barry K."/>
            <person name="LaButti K."/>
            <person name="Morin E."/>
            <person name="Salamov A."/>
            <person name="Lipzen A."/>
            <person name="Mereny Z."/>
            <person name="Hegedus B."/>
            <person name="Baldrian P."/>
            <person name="Stursova M."/>
            <person name="Weitz H."/>
            <person name="Taylor A."/>
            <person name="Grigoriev I.V."/>
            <person name="Nagy L.G."/>
            <person name="Martin F."/>
            <person name="Kauserud H."/>
        </authorList>
    </citation>
    <scope>NUCLEOTIDE SEQUENCE</scope>
    <source>
        <strain evidence="2">CBHHK182m</strain>
    </source>
</reference>
<name>A0AAD7NHC0_9AGAR</name>
<protein>
    <recommendedName>
        <fullName evidence="1">Vps41 beta-propeller domain-containing protein</fullName>
    </recommendedName>
</protein>
<dbReference type="PANTHER" id="PTHR12616:SF1">
    <property type="entry name" value="VACUOLAR PROTEIN SORTING-ASSOCIATED PROTEIN 41 HOMOLOG"/>
    <property type="match status" value="1"/>
</dbReference>
<dbReference type="GO" id="GO:0034058">
    <property type="term" value="P:endosomal vesicle fusion"/>
    <property type="evidence" value="ECO:0007669"/>
    <property type="project" value="TreeGrafter"/>
</dbReference>
<dbReference type="InterPro" id="IPR057780">
    <property type="entry name" value="Beta-prop_Vps41"/>
</dbReference>
<evidence type="ECO:0000313" key="3">
    <source>
        <dbReference type="Proteomes" id="UP001215598"/>
    </source>
</evidence>
<dbReference type="PANTHER" id="PTHR12616">
    <property type="entry name" value="VACUOLAR PROTEIN SORTING VPS41"/>
    <property type="match status" value="1"/>
</dbReference>
<evidence type="ECO:0000259" key="1">
    <source>
        <dbReference type="Pfam" id="PF23411"/>
    </source>
</evidence>
<dbReference type="GO" id="GO:0005770">
    <property type="term" value="C:late endosome"/>
    <property type="evidence" value="ECO:0007669"/>
    <property type="project" value="TreeGrafter"/>
</dbReference>
<accession>A0AAD7NHC0</accession>
<dbReference type="EMBL" id="JARKIB010000037">
    <property type="protein sequence ID" value="KAJ7760360.1"/>
    <property type="molecule type" value="Genomic_DNA"/>
</dbReference>
<comment type="caution">
    <text evidence="2">The sequence shown here is derived from an EMBL/GenBank/DDBJ whole genome shotgun (WGS) entry which is preliminary data.</text>
</comment>
<dbReference type="Pfam" id="PF23411">
    <property type="entry name" value="Beta-prop_Vps41"/>
    <property type="match status" value="1"/>
</dbReference>
<feature type="domain" description="Vps41 beta-propeller" evidence="1">
    <location>
        <begin position="41"/>
        <end position="107"/>
    </location>
</feature>
<dbReference type="GO" id="GO:0030897">
    <property type="term" value="C:HOPS complex"/>
    <property type="evidence" value="ECO:0007669"/>
    <property type="project" value="TreeGrafter"/>
</dbReference>
<dbReference type="GO" id="GO:0009267">
    <property type="term" value="P:cellular response to starvation"/>
    <property type="evidence" value="ECO:0007669"/>
    <property type="project" value="TreeGrafter"/>
</dbReference>
<organism evidence="2 3">
    <name type="scientific">Mycena metata</name>
    <dbReference type="NCBI Taxonomy" id="1033252"/>
    <lineage>
        <taxon>Eukaryota</taxon>
        <taxon>Fungi</taxon>
        <taxon>Dikarya</taxon>
        <taxon>Basidiomycota</taxon>
        <taxon>Agaricomycotina</taxon>
        <taxon>Agaricomycetes</taxon>
        <taxon>Agaricomycetidae</taxon>
        <taxon>Agaricales</taxon>
        <taxon>Marasmiineae</taxon>
        <taxon>Mycenaceae</taxon>
        <taxon>Mycena</taxon>
    </lineage>
</organism>
<dbReference type="GO" id="GO:0016236">
    <property type="term" value="P:macroautophagy"/>
    <property type="evidence" value="ECO:0007669"/>
    <property type="project" value="TreeGrafter"/>
</dbReference>